<keyword evidence="2" id="KW-1185">Reference proteome</keyword>
<proteinExistence type="predicted"/>
<dbReference type="AlphaFoldDB" id="W4VJU9"/>
<dbReference type="RefSeq" id="WP_035723105.1">
    <property type="nucleotide sequence ID" value="NZ_BAVS01000009.1"/>
</dbReference>
<dbReference type="STRING" id="1298598.JCM21714_2077"/>
<comment type="caution">
    <text evidence="1">The sequence shown here is derived from an EMBL/GenBank/DDBJ whole genome shotgun (WGS) entry which is preliminary data.</text>
</comment>
<organism evidence="1 2">
    <name type="scientific">Gracilibacillus boraciitolerans JCM 21714</name>
    <dbReference type="NCBI Taxonomy" id="1298598"/>
    <lineage>
        <taxon>Bacteria</taxon>
        <taxon>Bacillati</taxon>
        <taxon>Bacillota</taxon>
        <taxon>Bacilli</taxon>
        <taxon>Bacillales</taxon>
        <taxon>Bacillaceae</taxon>
        <taxon>Gracilibacillus</taxon>
    </lineage>
</organism>
<gene>
    <name evidence="1" type="ORF">JCM21714_2077</name>
</gene>
<protein>
    <submittedName>
        <fullName evidence="1">Uncharacterized protein</fullName>
    </submittedName>
</protein>
<sequence>MSTIVKEIQKVEWHNTNWKEDNQVPICVVHLVVQADEKELRMKQQRQKALSENKLVILDGGKEEE</sequence>
<evidence type="ECO:0000313" key="1">
    <source>
        <dbReference type="EMBL" id="GAE93044.1"/>
    </source>
</evidence>
<reference evidence="1 2" key="1">
    <citation type="journal article" date="2014" name="Genome Announc.">
        <title>Draft Genome Sequence of the Boron-Tolerant and Moderately Halotolerant Bacterium Gracilibacillus boraciitolerans JCM 21714T.</title>
        <authorList>
            <person name="Ahmed I."/>
            <person name="Oshima K."/>
            <person name="Suda W."/>
            <person name="Kitamura K."/>
            <person name="Iida T."/>
            <person name="Ohmori Y."/>
            <person name="Fujiwara T."/>
            <person name="Hattori M."/>
            <person name="Ohkuma M."/>
        </authorList>
    </citation>
    <scope>NUCLEOTIDE SEQUENCE [LARGE SCALE GENOMIC DNA]</scope>
    <source>
        <strain evidence="1 2">JCM 21714</strain>
    </source>
</reference>
<evidence type="ECO:0000313" key="2">
    <source>
        <dbReference type="Proteomes" id="UP000019102"/>
    </source>
</evidence>
<dbReference type="Proteomes" id="UP000019102">
    <property type="component" value="Unassembled WGS sequence"/>
</dbReference>
<dbReference type="EMBL" id="BAVS01000009">
    <property type="protein sequence ID" value="GAE93044.1"/>
    <property type="molecule type" value="Genomic_DNA"/>
</dbReference>
<accession>W4VJU9</accession>
<name>W4VJU9_9BACI</name>